<organism evidence="2 3">
    <name type="scientific">Beauveria asiatica</name>
    <dbReference type="NCBI Taxonomy" id="1069075"/>
    <lineage>
        <taxon>Eukaryota</taxon>
        <taxon>Fungi</taxon>
        <taxon>Dikarya</taxon>
        <taxon>Ascomycota</taxon>
        <taxon>Pezizomycotina</taxon>
        <taxon>Sordariomycetes</taxon>
        <taxon>Hypocreomycetidae</taxon>
        <taxon>Hypocreales</taxon>
        <taxon>Cordycipitaceae</taxon>
        <taxon>Beauveria</taxon>
    </lineage>
</organism>
<comment type="caution">
    <text evidence="2">The sequence shown here is derived from an EMBL/GenBank/DDBJ whole genome shotgun (WGS) entry which is preliminary data.</text>
</comment>
<dbReference type="AlphaFoldDB" id="A0AAW0RS72"/>
<keyword evidence="1" id="KW-1133">Transmembrane helix</keyword>
<dbReference type="InterPro" id="IPR052979">
    <property type="entry name" value="Adenylate-forming_domain"/>
</dbReference>
<evidence type="ECO:0000313" key="2">
    <source>
        <dbReference type="EMBL" id="KAK8144724.1"/>
    </source>
</evidence>
<keyword evidence="1" id="KW-0812">Transmembrane</keyword>
<keyword evidence="1" id="KW-0472">Membrane</keyword>
<feature type="transmembrane region" description="Helical" evidence="1">
    <location>
        <begin position="497"/>
        <end position="526"/>
    </location>
</feature>
<accession>A0AAW0RS72</accession>
<name>A0AAW0RS72_9HYPO</name>
<evidence type="ECO:0008006" key="4">
    <source>
        <dbReference type="Google" id="ProtNLM"/>
    </source>
</evidence>
<dbReference type="InterPro" id="IPR042099">
    <property type="entry name" value="ANL_N_sf"/>
</dbReference>
<evidence type="ECO:0000256" key="1">
    <source>
        <dbReference type="SAM" id="Phobius"/>
    </source>
</evidence>
<reference evidence="2 3" key="1">
    <citation type="submission" date="2020-02" db="EMBL/GenBank/DDBJ databases">
        <title>Comparative genomics of the hypocrealean fungal genus Beauvera.</title>
        <authorList>
            <person name="Showalter D.N."/>
            <person name="Bushley K.E."/>
            <person name="Rehner S.A."/>
        </authorList>
    </citation>
    <scope>NUCLEOTIDE SEQUENCE [LARGE SCALE GENOMIC DNA]</scope>
    <source>
        <strain evidence="2 3">ARSEF4384</strain>
    </source>
</reference>
<evidence type="ECO:0000313" key="3">
    <source>
        <dbReference type="Proteomes" id="UP001397290"/>
    </source>
</evidence>
<protein>
    <recommendedName>
        <fullName evidence="4">AMP-dependent synthetase/ligase domain-containing protein</fullName>
    </recommendedName>
</protein>
<feature type="transmembrane region" description="Helical" evidence="1">
    <location>
        <begin position="580"/>
        <end position="597"/>
    </location>
</feature>
<proteinExistence type="predicted"/>
<dbReference type="Proteomes" id="UP001397290">
    <property type="component" value="Unassembled WGS sequence"/>
</dbReference>
<dbReference type="PANTHER" id="PTHR33927">
    <property type="entry name" value="TRANSMEMBRANE PROTEIN"/>
    <property type="match status" value="1"/>
</dbReference>
<dbReference type="Gene3D" id="3.40.50.12780">
    <property type="entry name" value="N-terminal domain of ligase-like"/>
    <property type="match status" value="1"/>
</dbReference>
<dbReference type="EMBL" id="JAAHCF010000359">
    <property type="protein sequence ID" value="KAK8144724.1"/>
    <property type="molecule type" value="Genomic_DNA"/>
</dbReference>
<dbReference type="SUPFAM" id="SSF56801">
    <property type="entry name" value="Acetyl-CoA synthetase-like"/>
    <property type="match status" value="1"/>
</dbReference>
<keyword evidence="3" id="KW-1185">Reference proteome</keyword>
<dbReference type="PANTHER" id="PTHR33927:SF1">
    <property type="entry name" value="TRANSMEMBRANE PROTEIN"/>
    <property type="match status" value="1"/>
</dbReference>
<feature type="transmembrane region" description="Helical" evidence="1">
    <location>
        <begin position="538"/>
        <end position="560"/>
    </location>
</feature>
<gene>
    <name evidence="2" type="ORF">G3M48_005416</name>
</gene>
<sequence>MPPSTTLTSAFFAQASSSSSVVAVIEANGATEYHALASRAKSFAVQLTKILTRDTKRVVLVCTRGVDAIAVLLGTMSCGVQCIPILPESPVTAAYLGSLCGSLGTQYVACTPHAEIPAGVKDICVIRLQPILQGRERAKAWLDKARPDGDAIGLFRPGKSKPNHVAETLGAQLMTDAAQRNLGIESGCRVLVLGTLLDMSSFRPDRFPRLRTVAAGPGQLSTNLTHRWIQANVCVWSLMQAQDKYHVSMRRCQAVERPFFQPQTEHDMVQRLGDCAAANHVLALQDGVWYVETLDIHGTLHSFIVPEDLDMNKLKSNLVTRQPQLAGRVRLHARARLPVRADGTLDISSLKGEVACLEGLAGPAVARDATGTWFRLLRAVPAASIVVMLVNVGQLPIAIRQTKSIYSLAAGNMSMAMLSQQDALISLMYLLLRPCMSDGAVARFLPLWVKEQMASVFCDGTTVHTTLAAWAIFWLLWFSVTQIVSRRASSDSDSDSASASSFVMAVATWTLLVACISLGLASIPLLRRLPSQNRVLRLVHRSGSLAVWLMALALAVMQQAVAREQGAMASGLRIAGTVDVWLLAAPLVSLGVPWLTLRRVTAHRKWSATDREGWEISGRQLVSGARRWMTVSSPLSGNWRCAVAVASASRSGCNAWIAIVGVGRPEAHSCQSRSQLQSLPGQDGFQRTIWIQQLPVFRVLSATRFFQSVIVLAIGKGILAVAGKTPRFVIWSAAKQDFDNLDKKLDTDQIRKVPYTTSHQELSRVVVEEAKRGGAEAIFVIGSVATVAEVVRRLRIISSLSVYLETYN</sequence>
<feature type="transmembrane region" description="Helical" evidence="1">
    <location>
        <begin position="453"/>
        <end position="477"/>
    </location>
</feature>